<dbReference type="InterPro" id="IPR036390">
    <property type="entry name" value="WH_DNA-bd_sf"/>
</dbReference>
<dbReference type="PANTHER" id="PTHR38445:SF9">
    <property type="entry name" value="HTH-TYPE TRANSCRIPTIONAL REPRESSOR YTRA"/>
    <property type="match status" value="1"/>
</dbReference>
<protein>
    <submittedName>
        <fullName evidence="5">GntR family transcriptional regulator</fullName>
    </submittedName>
</protein>
<evidence type="ECO:0000259" key="4">
    <source>
        <dbReference type="PROSITE" id="PS50949"/>
    </source>
</evidence>
<dbReference type="AlphaFoldDB" id="A0A6N7XBR8"/>
<sequence length="120" mass="13880">MVFVGKLVCGDVIPSRRELAAELKVNLNTVQKAYSYMEDIGLICTEKNRLSKITSDLSVISELKKQYIKEPVIDFIRTMKSINTEKKEVIQLIDYYYDNFDEIYEGGEIDDTSKKLDEKI</sequence>
<gene>
    <name evidence="5" type="ORF">FYJ71_03940</name>
</gene>
<dbReference type="PROSITE" id="PS50949">
    <property type="entry name" value="HTH_GNTR"/>
    <property type="match status" value="1"/>
</dbReference>
<dbReference type="InterPro" id="IPR000524">
    <property type="entry name" value="Tscrpt_reg_HTH_GntR"/>
</dbReference>
<keyword evidence="1" id="KW-0805">Transcription regulation</keyword>
<dbReference type="Gene3D" id="1.10.10.10">
    <property type="entry name" value="Winged helix-like DNA-binding domain superfamily/Winged helix DNA-binding domain"/>
    <property type="match status" value="1"/>
</dbReference>
<dbReference type="SUPFAM" id="SSF46785">
    <property type="entry name" value="Winged helix' DNA-binding domain"/>
    <property type="match status" value="1"/>
</dbReference>
<evidence type="ECO:0000313" key="6">
    <source>
        <dbReference type="Proteomes" id="UP000440713"/>
    </source>
</evidence>
<dbReference type="EMBL" id="VUNE01000001">
    <property type="protein sequence ID" value="MST62126.1"/>
    <property type="molecule type" value="Genomic_DNA"/>
</dbReference>
<accession>A0A6N7XBR8</accession>
<evidence type="ECO:0000256" key="3">
    <source>
        <dbReference type="ARBA" id="ARBA00023163"/>
    </source>
</evidence>
<comment type="caution">
    <text evidence="5">The sequence shown here is derived from an EMBL/GenBank/DDBJ whole genome shotgun (WGS) entry which is preliminary data.</text>
</comment>
<proteinExistence type="predicted"/>
<dbReference type="PANTHER" id="PTHR38445">
    <property type="entry name" value="HTH-TYPE TRANSCRIPTIONAL REPRESSOR YTRA"/>
    <property type="match status" value="1"/>
</dbReference>
<evidence type="ECO:0000256" key="2">
    <source>
        <dbReference type="ARBA" id="ARBA00023125"/>
    </source>
</evidence>
<dbReference type="Pfam" id="PF00392">
    <property type="entry name" value="GntR"/>
    <property type="match status" value="1"/>
</dbReference>
<organism evidence="5 6">
    <name type="scientific">Peptostreptococcus porci</name>
    <dbReference type="NCBI Taxonomy" id="2652282"/>
    <lineage>
        <taxon>Bacteria</taxon>
        <taxon>Bacillati</taxon>
        <taxon>Bacillota</taxon>
        <taxon>Clostridia</taxon>
        <taxon>Peptostreptococcales</taxon>
        <taxon>Peptostreptococcaceae</taxon>
        <taxon>Peptostreptococcus</taxon>
    </lineage>
</organism>
<dbReference type="GO" id="GO:0003700">
    <property type="term" value="F:DNA-binding transcription factor activity"/>
    <property type="evidence" value="ECO:0007669"/>
    <property type="project" value="InterPro"/>
</dbReference>
<keyword evidence="3" id="KW-0804">Transcription</keyword>
<reference evidence="5 6" key="1">
    <citation type="submission" date="2019-08" db="EMBL/GenBank/DDBJ databases">
        <title>In-depth cultivation of the pig gut microbiome towards novel bacterial diversity and tailored functional studies.</title>
        <authorList>
            <person name="Wylensek D."/>
            <person name="Hitch T.C.A."/>
            <person name="Clavel T."/>
        </authorList>
    </citation>
    <scope>NUCLEOTIDE SEQUENCE [LARGE SCALE GENOMIC DNA]</scope>
    <source>
        <strain evidence="5 6">WCA-SAB-591-4A-A</strain>
    </source>
</reference>
<dbReference type="InterPro" id="IPR036388">
    <property type="entry name" value="WH-like_DNA-bd_sf"/>
</dbReference>
<evidence type="ECO:0000313" key="5">
    <source>
        <dbReference type="EMBL" id="MST62126.1"/>
    </source>
</evidence>
<keyword evidence="6" id="KW-1185">Reference proteome</keyword>
<name>A0A6N7XBR8_9FIRM</name>
<dbReference type="GO" id="GO:0003677">
    <property type="term" value="F:DNA binding"/>
    <property type="evidence" value="ECO:0007669"/>
    <property type="project" value="UniProtKB-KW"/>
</dbReference>
<evidence type="ECO:0000256" key="1">
    <source>
        <dbReference type="ARBA" id="ARBA00023015"/>
    </source>
</evidence>
<feature type="domain" description="HTH gntR-type" evidence="4">
    <location>
        <begin position="1"/>
        <end position="56"/>
    </location>
</feature>
<dbReference type="Proteomes" id="UP000440713">
    <property type="component" value="Unassembled WGS sequence"/>
</dbReference>
<keyword evidence="2" id="KW-0238">DNA-binding</keyword>